<protein>
    <recommendedName>
        <fullName evidence="1">Gypsy retrotransposon integrase-like protein 1</fullName>
    </recommendedName>
</protein>
<dbReference type="InterPro" id="IPR041588">
    <property type="entry name" value="Integrase_H2C2"/>
</dbReference>
<reference evidence="3 4" key="1">
    <citation type="submission" date="2023-09" db="EMBL/GenBank/DDBJ databases">
        <authorList>
            <person name="Wang M."/>
        </authorList>
    </citation>
    <scope>NUCLEOTIDE SEQUENCE [LARGE SCALE GENOMIC DNA]</scope>
    <source>
        <strain evidence="3">GT-2023</strain>
        <tissue evidence="3">Liver</tissue>
    </source>
</reference>
<evidence type="ECO:0000313" key="4">
    <source>
        <dbReference type="Proteomes" id="UP001558613"/>
    </source>
</evidence>
<keyword evidence="4" id="KW-1185">Reference proteome</keyword>
<dbReference type="Proteomes" id="UP001558613">
    <property type="component" value="Unassembled WGS sequence"/>
</dbReference>
<name>A0ABR3MWM3_9TELE</name>
<accession>A0ABR3MWM3</accession>
<comment type="caution">
    <text evidence="3">The sequence shown here is derived from an EMBL/GenBank/DDBJ whole genome shotgun (WGS) entry which is preliminary data.</text>
</comment>
<dbReference type="InterPro" id="IPR050951">
    <property type="entry name" value="Retrovirus_Pol_polyprotein"/>
</dbReference>
<sequence>MGHLGIERTLDLIRSRFYWPRMAAIVEDQVKTCERCIRRKTPPERAAPLVNMETSRPLRMNRRIRSRVDPHPGLLMERTKEVMV</sequence>
<evidence type="ECO:0000256" key="1">
    <source>
        <dbReference type="ARBA" id="ARBA00039658"/>
    </source>
</evidence>
<dbReference type="EMBL" id="JAYMGO010000008">
    <property type="protein sequence ID" value="KAL1268996.1"/>
    <property type="molecule type" value="Genomic_DNA"/>
</dbReference>
<gene>
    <name evidence="3" type="ORF">QQF64_031285</name>
</gene>
<dbReference type="PANTHER" id="PTHR37984">
    <property type="entry name" value="PROTEIN CBG26694"/>
    <property type="match status" value="1"/>
</dbReference>
<feature type="domain" description="Integrase zinc-binding" evidence="2">
    <location>
        <begin position="2"/>
        <end position="41"/>
    </location>
</feature>
<dbReference type="PANTHER" id="PTHR37984:SF15">
    <property type="entry name" value="INTEGRASE CATALYTIC DOMAIN-CONTAINING PROTEIN"/>
    <property type="match status" value="1"/>
</dbReference>
<evidence type="ECO:0000313" key="3">
    <source>
        <dbReference type="EMBL" id="KAL1268996.1"/>
    </source>
</evidence>
<dbReference type="Gene3D" id="1.10.340.70">
    <property type="match status" value="1"/>
</dbReference>
<evidence type="ECO:0000259" key="2">
    <source>
        <dbReference type="Pfam" id="PF17921"/>
    </source>
</evidence>
<dbReference type="Pfam" id="PF17921">
    <property type="entry name" value="Integrase_H2C2"/>
    <property type="match status" value="1"/>
</dbReference>
<organism evidence="3 4">
    <name type="scientific">Cirrhinus molitorella</name>
    <name type="common">mud carp</name>
    <dbReference type="NCBI Taxonomy" id="172907"/>
    <lineage>
        <taxon>Eukaryota</taxon>
        <taxon>Metazoa</taxon>
        <taxon>Chordata</taxon>
        <taxon>Craniata</taxon>
        <taxon>Vertebrata</taxon>
        <taxon>Euteleostomi</taxon>
        <taxon>Actinopterygii</taxon>
        <taxon>Neopterygii</taxon>
        <taxon>Teleostei</taxon>
        <taxon>Ostariophysi</taxon>
        <taxon>Cypriniformes</taxon>
        <taxon>Cyprinidae</taxon>
        <taxon>Labeoninae</taxon>
        <taxon>Labeonini</taxon>
        <taxon>Cirrhinus</taxon>
    </lineage>
</organism>
<proteinExistence type="predicted"/>